<keyword evidence="5" id="KW-0106">Calcium</keyword>
<keyword evidence="3" id="KW-1015">Disulfide bond</keyword>
<sequence>MAKASVSFGRLRRRLWNNHHTSMRVNGKIYRAIVLSTLLYGPEAWTMYRRQVKKLHAFMMRHLRSTMGITWMGKVTNKDIIERTGLTSMGDLLTRKNLRWTGLDVTRQATKADSLLSTVFRSQKEEEHSSPVQGYHQEKPEAERHNDQLMDITLIASQVMDADFVASRPTDSKIFVNILVTGEESFYYLDMYKSNLVLELRLHRRYGSVGFYDGTKWRTILRRLGIPVGIASSPDGKYVYLAEAGGERVNVYARKSNNRLRLLQVFRLTMCDGGSRVTEVEEVYYNDGRQFSGSSSAVRYGRYLLIGSLHKEMLLCNIRRC</sequence>
<comment type="similarity">
    <text evidence="1">Belongs to the paraoxonase family.</text>
</comment>
<dbReference type="Proteomes" id="UP001209878">
    <property type="component" value="Unassembled WGS sequence"/>
</dbReference>
<evidence type="ECO:0000256" key="4">
    <source>
        <dbReference type="ARBA" id="ARBA00023180"/>
    </source>
</evidence>
<dbReference type="EMBL" id="JAODUO010000013">
    <property type="protein sequence ID" value="KAK2193398.1"/>
    <property type="molecule type" value="Genomic_DNA"/>
</dbReference>
<dbReference type="InterPro" id="IPR011042">
    <property type="entry name" value="6-blade_b-propeller_TolB-like"/>
</dbReference>
<dbReference type="Gene3D" id="2.120.10.30">
    <property type="entry name" value="TolB, C-terminal domain"/>
    <property type="match status" value="1"/>
</dbReference>
<dbReference type="SUPFAM" id="SSF63829">
    <property type="entry name" value="Calcium-dependent phosphotriesterase"/>
    <property type="match status" value="1"/>
</dbReference>
<evidence type="ECO:0000256" key="2">
    <source>
        <dbReference type="ARBA" id="ARBA00022801"/>
    </source>
</evidence>
<feature type="binding site" evidence="5">
    <location>
        <position position="177"/>
    </location>
    <ligand>
        <name>Ca(2+)</name>
        <dbReference type="ChEBI" id="CHEBI:29108"/>
        <label>1</label>
        <note>catalytic</note>
    </ligand>
</feature>
<keyword evidence="4" id="KW-0325">Glycoprotein</keyword>
<protein>
    <submittedName>
        <fullName evidence="6">Uncharacterized protein</fullName>
    </submittedName>
</protein>
<reference evidence="6" key="1">
    <citation type="journal article" date="2023" name="Mol. Biol. Evol.">
        <title>Third-Generation Sequencing Reveals the Adaptive Role of the Epigenome in Three Deep-Sea Polychaetes.</title>
        <authorList>
            <person name="Perez M."/>
            <person name="Aroh O."/>
            <person name="Sun Y."/>
            <person name="Lan Y."/>
            <person name="Juniper S.K."/>
            <person name="Young C.R."/>
            <person name="Angers B."/>
            <person name="Qian P.Y."/>
        </authorList>
    </citation>
    <scope>NUCLEOTIDE SEQUENCE</scope>
    <source>
        <strain evidence="6">R07B-5</strain>
    </source>
</reference>
<dbReference type="GO" id="GO:0046872">
    <property type="term" value="F:metal ion binding"/>
    <property type="evidence" value="ECO:0007669"/>
    <property type="project" value="UniProtKB-KW"/>
</dbReference>
<comment type="caution">
    <text evidence="6">The sequence shown here is derived from an EMBL/GenBank/DDBJ whole genome shotgun (WGS) entry which is preliminary data.</text>
</comment>
<evidence type="ECO:0000256" key="3">
    <source>
        <dbReference type="ARBA" id="ARBA00023157"/>
    </source>
</evidence>
<keyword evidence="5" id="KW-0479">Metal-binding</keyword>
<dbReference type="PANTHER" id="PTHR11799:SF12">
    <property type="entry name" value="PARAOXONASE-RELATED"/>
    <property type="match status" value="1"/>
</dbReference>
<keyword evidence="2" id="KW-0378">Hydrolase</keyword>
<dbReference type="GO" id="GO:0004064">
    <property type="term" value="F:arylesterase activity"/>
    <property type="evidence" value="ECO:0007669"/>
    <property type="project" value="InterPro"/>
</dbReference>
<keyword evidence="7" id="KW-1185">Reference proteome</keyword>
<dbReference type="InterPro" id="IPR002640">
    <property type="entry name" value="Arylesterase"/>
</dbReference>
<comment type="cofactor">
    <cofactor evidence="5">
        <name>Ca(2+)</name>
        <dbReference type="ChEBI" id="CHEBI:29108"/>
    </cofactor>
    <text evidence="5">Binds 2 calcium ions per subunit.</text>
</comment>
<evidence type="ECO:0000256" key="5">
    <source>
        <dbReference type="PIRSR" id="PIRSR602640-2"/>
    </source>
</evidence>
<gene>
    <name evidence="6" type="ORF">NP493_13g05010</name>
</gene>
<evidence type="ECO:0000313" key="6">
    <source>
        <dbReference type="EMBL" id="KAK2193398.1"/>
    </source>
</evidence>
<dbReference type="Pfam" id="PF01731">
    <property type="entry name" value="Arylesterase"/>
    <property type="match status" value="1"/>
</dbReference>
<evidence type="ECO:0000256" key="1">
    <source>
        <dbReference type="ARBA" id="ARBA00008595"/>
    </source>
</evidence>
<dbReference type="InterPro" id="IPR051288">
    <property type="entry name" value="Serum_paraoxonase/arylesterase"/>
</dbReference>
<accession>A0AAD9PEP8</accession>
<proteinExistence type="inferred from homology"/>
<organism evidence="6 7">
    <name type="scientific">Ridgeia piscesae</name>
    <name type="common">Tubeworm</name>
    <dbReference type="NCBI Taxonomy" id="27915"/>
    <lineage>
        <taxon>Eukaryota</taxon>
        <taxon>Metazoa</taxon>
        <taxon>Spiralia</taxon>
        <taxon>Lophotrochozoa</taxon>
        <taxon>Annelida</taxon>
        <taxon>Polychaeta</taxon>
        <taxon>Sedentaria</taxon>
        <taxon>Canalipalpata</taxon>
        <taxon>Sabellida</taxon>
        <taxon>Siboglinidae</taxon>
        <taxon>Ridgeia</taxon>
    </lineage>
</organism>
<dbReference type="AlphaFoldDB" id="A0AAD9PEP8"/>
<name>A0AAD9PEP8_RIDPI</name>
<evidence type="ECO:0000313" key="7">
    <source>
        <dbReference type="Proteomes" id="UP001209878"/>
    </source>
</evidence>
<dbReference type="PANTHER" id="PTHR11799">
    <property type="entry name" value="PARAOXONASE"/>
    <property type="match status" value="1"/>
</dbReference>